<organism evidence="1">
    <name type="scientific">marine sediment metagenome</name>
    <dbReference type="NCBI Taxonomy" id="412755"/>
    <lineage>
        <taxon>unclassified sequences</taxon>
        <taxon>metagenomes</taxon>
        <taxon>ecological metagenomes</taxon>
    </lineage>
</organism>
<protein>
    <submittedName>
        <fullName evidence="1">Uncharacterized protein</fullName>
    </submittedName>
</protein>
<dbReference type="AlphaFoldDB" id="A0A0F9PZN7"/>
<accession>A0A0F9PZN7</accession>
<comment type="caution">
    <text evidence="1">The sequence shown here is derived from an EMBL/GenBank/DDBJ whole genome shotgun (WGS) entry which is preliminary data.</text>
</comment>
<gene>
    <name evidence="1" type="ORF">LCGC14_1076830</name>
</gene>
<name>A0A0F9PZN7_9ZZZZ</name>
<proteinExistence type="predicted"/>
<dbReference type="EMBL" id="LAZR01004686">
    <property type="protein sequence ID" value="KKN06491.1"/>
    <property type="molecule type" value="Genomic_DNA"/>
</dbReference>
<reference evidence="1" key="1">
    <citation type="journal article" date="2015" name="Nature">
        <title>Complex archaea that bridge the gap between prokaryotes and eukaryotes.</title>
        <authorList>
            <person name="Spang A."/>
            <person name="Saw J.H."/>
            <person name="Jorgensen S.L."/>
            <person name="Zaremba-Niedzwiedzka K."/>
            <person name="Martijn J."/>
            <person name="Lind A.E."/>
            <person name="van Eijk R."/>
            <person name="Schleper C."/>
            <person name="Guy L."/>
            <person name="Ettema T.J."/>
        </authorList>
    </citation>
    <scope>NUCLEOTIDE SEQUENCE</scope>
</reference>
<sequence length="56" mass="6471">MSWFLKVYQFTTSAITNLTHPPGLLASLIEIDQTAFIYPIQKKIIDIKLNHQNLKL</sequence>
<evidence type="ECO:0000313" key="1">
    <source>
        <dbReference type="EMBL" id="KKN06491.1"/>
    </source>
</evidence>